<dbReference type="RefSeq" id="XP_069204266.1">
    <property type="nucleotide sequence ID" value="XM_069340791.1"/>
</dbReference>
<comment type="caution">
    <text evidence="6">The sequence shown here is derived from an EMBL/GenBank/DDBJ whole genome shotgun (WGS) entry which is preliminary data.</text>
</comment>
<feature type="domain" description="Protein HGH1 N-terminal" evidence="4">
    <location>
        <begin position="95"/>
        <end position="279"/>
    </location>
</feature>
<dbReference type="Pfam" id="PF04063">
    <property type="entry name" value="DUF383"/>
    <property type="match status" value="1"/>
</dbReference>
<dbReference type="PANTHER" id="PTHR13387">
    <property type="entry name" value="PROTEIN HGH1 HOMOLOG"/>
    <property type="match status" value="1"/>
</dbReference>
<dbReference type="Gene3D" id="1.25.10.10">
    <property type="entry name" value="Leucine-rich Repeat Variant"/>
    <property type="match status" value="1"/>
</dbReference>
<feature type="compositionally biased region" description="Acidic residues" evidence="3">
    <location>
        <begin position="347"/>
        <end position="358"/>
    </location>
</feature>
<dbReference type="InterPro" id="IPR039717">
    <property type="entry name" value="Hgh1"/>
</dbReference>
<gene>
    <name evidence="6" type="ORF">AAFC00_001579</name>
</gene>
<keyword evidence="7" id="KW-1185">Reference proteome</keyword>
<evidence type="ECO:0000313" key="7">
    <source>
        <dbReference type="Proteomes" id="UP001562354"/>
    </source>
</evidence>
<dbReference type="InterPro" id="IPR011989">
    <property type="entry name" value="ARM-like"/>
</dbReference>
<evidence type="ECO:0000313" key="6">
    <source>
        <dbReference type="EMBL" id="KAL1311417.1"/>
    </source>
</evidence>
<evidence type="ECO:0000256" key="1">
    <source>
        <dbReference type="ARBA" id="ARBA00006712"/>
    </source>
</evidence>
<evidence type="ECO:0000259" key="4">
    <source>
        <dbReference type="Pfam" id="PF04063"/>
    </source>
</evidence>
<dbReference type="InterPro" id="IPR016024">
    <property type="entry name" value="ARM-type_fold"/>
</dbReference>
<feature type="domain" description="Protein HGH1 C-terminal" evidence="5">
    <location>
        <begin position="285"/>
        <end position="338"/>
    </location>
</feature>
<comment type="similarity">
    <text evidence="1">Belongs to the HGH1 family.</text>
</comment>
<feature type="region of interest" description="Disordered" evidence="3">
    <location>
        <begin position="333"/>
        <end position="358"/>
    </location>
</feature>
<dbReference type="GeneID" id="95975282"/>
<evidence type="ECO:0000256" key="3">
    <source>
        <dbReference type="SAM" id="MobiDB-lite"/>
    </source>
</evidence>
<dbReference type="EMBL" id="JBFMKM010000003">
    <property type="protein sequence ID" value="KAL1311417.1"/>
    <property type="molecule type" value="Genomic_DNA"/>
</dbReference>
<dbReference type="Proteomes" id="UP001562354">
    <property type="component" value="Unassembled WGS sequence"/>
</dbReference>
<proteinExistence type="inferred from homology"/>
<dbReference type="PANTHER" id="PTHR13387:SF9">
    <property type="entry name" value="PROTEIN HGH1 HOMOLOG"/>
    <property type="match status" value="1"/>
</dbReference>
<dbReference type="InterPro" id="IPR007206">
    <property type="entry name" value="Protein_HGH1_C"/>
</dbReference>
<name>A0ABR3PPD2_9PEZI</name>
<dbReference type="Pfam" id="PF04064">
    <property type="entry name" value="DUF384"/>
    <property type="match status" value="1"/>
</dbReference>
<reference evidence="6 7" key="1">
    <citation type="submission" date="2024-07" db="EMBL/GenBank/DDBJ databases">
        <title>Draft sequence of the Neodothiora populina.</title>
        <authorList>
            <person name="Drown D.D."/>
            <person name="Schuette U.S."/>
            <person name="Buechlein A.B."/>
            <person name="Rusch D.R."/>
            <person name="Winton L.W."/>
            <person name="Adams G.A."/>
        </authorList>
    </citation>
    <scope>NUCLEOTIDE SEQUENCE [LARGE SCALE GENOMIC DNA]</scope>
    <source>
        <strain evidence="6 7">CPC 39397</strain>
    </source>
</reference>
<dbReference type="InterPro" id="IPR007205">
    <property type="entry name" value="Protein_HGH1_N"/>
</dbReference>
<organism evidence="6 7">
    <name type="scientific">Neodothiora populina</name>
    <dbReference type="NCBI Taxonomy" id="2781224"/>
    <lineage>
        <taxon>Eukaryota</taxon>
        <taxon>Fungi</taxon>
        <taxon>Dikarya</taxon>
        <taxon>Ascomycota</taxon>
        <taxon>Pezizomycotina</taxon>
        <taxon>Dothideomycetes</taxon>
        <taxon>Dothideomycetidae</taxon>
        <taxon>Dothideales</taxon>
        <taxon>Dothioraceae</taxon>
        <taxon>Neodothiora</taxon>
    </lineage>
</organism>
<dbReference type="SUPFAM" id="SSF48371">
    <property type="entry name" value="ARM repeat"/>
    <property type="match status" value="1"/>
</dbReference>
<accession>A0ABR3PPD2</accession>
<evidence type="ECO:0000256" key="2">
    <source>
        <dbReference type="ARBA" id="ARBA00014076"/>
    </source>
</evidence>
<sequence>MPTQLEELVEFLHHGNTQIRQVAAENLVGFSTAQPSLFKRNQMEPIADLKMLVKDYTPIAKDALTMLINLSAEDPEVLKHLTDDPKFIETVLAKITIPSEPNADLFAMLLANMSKSDNIKTILKLEREPASFLSTSSRLVIDQLLDLFVKGAEGSYNKDANFDYLCYVFADISKHEEGRKHFLTARPEDKEDVIPLSKVVVFTETKSPIRRRGVASIIKNTCFDTSSHDGLISDLDLLPYVFLPLMGPEEYSDEDTEGMPDELQLLPPDKEREKEHDITKIHLDTLLLLTTTREGRDKLREKKTYPIIRELHLQTEDDEVREACDRLVQVLMRDEEDETTTTTTKVDDDEEEDELVEV</sequence>
<evidence type="ECO:0000259" key="5">
    <source>
        <dbReference type="Pfam" id="PF04064"/>
    </source>
</evidence>
<protein>
    <recommendedName>
        <fullName evidence="2">Protein HGH1 homolog</fullName>
    </recommendedName>
</protein>